<protein>
    <submittedName>
        <fullName evidence="2">Uncharacterized protein</fullName>
    </submittedName>
</protein>
<proteinExistence type="predicted"/>
<accession>A0A0B7BSG2</accession>
<dbReference type="AlphaFoldDB" id="A0A0B7BSG2"/>
<evidence type="ECO:0000313" key="2">
    <source>
        <dbReference type="EMBL" id="CEK95326.1"/>
    </source>
</evidence>
<evidence type="ECO:0000313" key="1">
    <source>
        <dbReference type="EMBL" id="CEK95325.1"/>
    </source>
</evidence>
<dbReference type="EMBL" id="HACG01048461">
    <property type="protein sequence ID" value="CEK95326.1"/>
    <property type="molecule type" value="Transcribed_RNA"/>
</dbReference>
<organism evidence="2">
    <name type="scientific">Arion vulgaris</name>
    <dbReference type="NCBI Taxonomy" id="1028688"/>
    <lineage>
        <taxon>Eukaryota</taxon>
        <taxon>Metazoa</taxon>
        <taxon>Spiralia</taxon>
        <taxon>Lophotrochozoa</taxon>
        <taxon>Mollusca</taxon>
        <taxon>Gastropoda</taxon>
        <taxon>Heterobranchia</taxon>
        <taxon>Euthyneura</taxon>
        <taxon>Panpulmonata</taxon>
        <taxon>Eupulmonata</taxon>
        <taxon>Stylommatophora</taxon>
        <taxon>Helicina</taxon>
        <taxon>Arionoidea</taxon>
        <taxon>Arionidae</taxon>
        <taxon>Arion</taxon>
    </lineage>
</organism>
<name>A0A0B7BSG2_9EUPU</name>
<gene>
    <name evidence="2" type="primary">ORF206460</name>
    <name evidence="1" type="synonym">ORF206456</name>
</gene>
<reference evidence="2" key="1">
    <citation type="submission" date="2014-12" db="EMBL/GenBank/DDBJ databases">
        <title>Insight into the proteome of Arion vulgaris.</title>
        <authorList>
            <person name="Aradska J."/>
            <person name="Bulat T."/>
            <person name="Smidak R."/>
            <person name="Sarate P."/>
            <person name="Gangsoo J."/>
            <person name="Sialana F."/>
            <person name="Bilban M."/>
            <person name="Lubec G."/>
        </authorList>
    </citation>
    <scope>NUCLEOTIDE SEQUENCE</scope>
    <source>
        <tissue evidence="2">Skin</tissue>
    </source>
</reference>
<dbReference type="EMBL" id="HACG01048460">
    <property type="protein sequence ID" value="CEK95325.1"/>
    <property type="molecule type" value="Transcribed_RNA"/>
</dbReference>
<sequence>MQIGACGTVPENRNNFPEENATEINTTDQPVFCATEDKFMLAVIWHDTYLLFTPMVLWTRQSENS</sequence>